<dbReference type="AlphaFoldDB" id="A0A6A4QXI2"/>
<proteinExistence type="predicted"/>
<reference evidence="2" key="1">
    <citation type="journal article" date="2020" name="Nat. Commun.">
        <title>Genome sequence of the cluster root forming white lupin.</title>
        <authorList>
            <person name="Hufnagel B."/>
            <person name="Marques A."/>
            <person name="Soriano A."/>
            <person name="Marques L."/>
            <person name="Divol F."/>
            <person name="Doumas P."/>
            <person name="Sallet E."/>
            <person name="Mancinotti D."/>
            <person name="Carrere S."/>
            <person name="Marande W."/>
            <person name="Arribat S."/>
            <person name="Keller J."/>
            <person name="Huneau C."/>
            <person name="Blein T."/>
            <person name="Aime D."/>
            <person name="Laguerre M."/>
            <person name="Taylor J."/>
            <person name="Schubert V."/>
            <person name="Nelson M."/>
            <person name="Geu-Flores F."/>
            <person name="Crespi M."/>
            <person name="Gallardo-Guerrero K."/>
            <person name="Delaux P.-M."/>
            <person name="Salse J."/>
            <person name="Berges H."/>
            <person name="Guyot R."/>
            <person name="Gouzy J."/>
            <person name="Peret B."/>
        </authorList>
    </citation>
    <scope>NUCLEOTIDE SEQUENCE [LARGE SCALE GENOMIC DNA]</scope>
    <source>
        <strain evidence="2">cv. Amiga</strain>
    </source>
</reference>
<dbReference type="Proteomes" id="UP000447434">
    <property type="component" value="Chromosome 3"/>
</dbReference>
<accession>A0A6A4QXI2</accession>
<sequence length="76" mass="8769">MHQISQAFLLCFKQTTLPPLSSIPTLPHMALCFHFLASLLFQQSHMLTSLYFHQLHCPTLHSSLSRLRPLALKNFH</sequence>
<protein>
    <submittedName>
        <fullName evidence="1">Uncharacterized protein</fullName>
    </submittedName>
</protein>
<evidence type="ECO:0000313" key="2">
    <source>
        <dbReference type="Proteomes" id="UP000447434"/>
    </source>
</evidence>
<comment type="caution">
    <text evidence="1">The sequence shown here is derived from an EMBL/GenBank/DDBJ whole genome shotgun (WGS) entry which is preliminary data.</text>
</comment>
<keyword evidence="2" id="KW-1185">Reference proteome</keyword>
<dbReference type="EMBL" id="WOCE01000003">
    <property type="protein sequence ID" value="KAE9617946.1"/>
    <property type="molecule type" value="Genomic_DNA"/>
</dbReference>
<evidence type="ECO:0000313" key="1">
    <source>
        <dbReference type="EMBL" id="KAE9617946.1"/>
    </source>
</evidence>
<name>A0A6A4QXI2_LUPAL</name>
<gene>
    <name evidence="1" type="ORF">Lalb_Chr03g0040941</name>
</gene>
<organism evidence="1 2">
    <name type="scientific">Lupinus albus</name>
    <name type="common">White lupine</name>
    <name type="synonym">Lupinus termis</name>
    <dbReference type="NCBI Taxonomy" id="3870"/>
    <lineage>
        <taxon>Eukaryota</taxon>
        <taxon>Viridiplantae</taxon>
        <taxon>Streptophyta</taxon>
        <taxon>Embryophyta</taxon>
        <taxon>Tracheophyta</taxon>
        <taxon>Spermatophyta</taxon>
        <taxon>Magnoliopsida</taxon>
        <taxon>eudicotyledons</taxon>
        <taxon>Gunneridae</taxon>
        <taxon>Pentapetalae</taxon>
        <taxon>rosids</taxon>
        <taxon>fabids</taxon>
        <taxon>Fabales</taxon>
        <taxon>Fabaceae</taxon>
        <taxon>Papilionoideae</taxon>
        <taxon>50 kb inversion clade</taxon>
        <taxon>genistoids sensu lato</taxon>
        <taxon>core genistoids</taxon>
        <taxon>Genisteae</taxon>
        <taxon>Lupinus</taxon>
    </lineage>
</organism>